<dbReference type="Gene3D" id="3.30.70.80">
    <property type="entry name" value="Peptidase S8 propeptide/proteinase inhibitor I9"/>
    <property type="match status" value="1"/>
</dbReference>
<accession>A0A9W8HHG6</accession>
<name>A0A9W8HHG6_9FUNG</name>
<gene>
    <name evidence="1" type="ORF">H4R18_000694</name>
</gene>
<organism evidence="1 2">
    <name type="scientific">Coemansia javaensis</name>
    <dbReference type="NCBI Taxonomy" id="2761396"/>
    <lineage>
        <taxon>Eukaryota</taxon>
        <taxon>Fungi</taxon>
        <taxon>Fungi incertae sedis</taxon>
        <taxon>Zoopagomycota</taxon>
        <taxon>Kickxellomycotina</taxon>
        <taxon>Kickxellomycetes</taxon>
        <taxon>Kickxellales</taxon>
        <taxon>Kickxellaceae</taxon>
        <taxon>Coemansia</taxon>
    </lineage>
</organism>
<sequence>MGNDTGHKRAIVLLKDGATAGQEHAVKQSILAAGGRVIERSDPGSRLIPAIFAELPQNAFSSLHSQHADAIATVEHDSGVSTQQG</sequence>
<dbReference type="SUPFAM" id="SSF54897">
    <property type="entry name" value="Protease propeptides/inhibitors"/>
    <property type="match status" value="1"/>
</dbReference>
<dbReference type="Proteomes" id="UP001140217">
    <property type="component" value="Unassembled WGS sequence"/>
</dbReference>
<evidence type="ECO:0000313" key="2">
    <source>
        <dbReference type="Proteomes" id="UP001140217"/>
    </source>
</evidence>
<protein>
    <recommendedName>
        <fullName evidence="3">Inhibitor I9 domain-containing protein</fullName>
    </recommendedName>
</protein>
<keyword evidence="2" id="KW-1185">Reference proteome</keyword>
<evidence type="ECO:0000313" key="1">
    <source>
        <dbReference type="EMBL" id="KAJ2785106.1"/>
    </source>
</evidence>
<evidence type="ECO:0008006" key="3">
    <source>
        <dbReference type="Google" id="ProtNLM"/>
    </source>
</evidence>
<dbReference type="EMBL" id="JANBUL010000015">
    <property type="protein sequence ID" value="KAJ2785106.1"/>
    <property type="molecule type" value="Genomic_DNA"/>
</dbReference>
<reference evidence="1" key="1">
    <citation type="submission" date="2022-07" db="EMBL/GenBank/DDBJ databases">
        <title>Phylogenomic reconstructions and comparative analyses of Kickxellomycotina fungi.</title>
        <authorList>
            <person name="Reynolds N.K."/>
            <person name="Stajich J.E."/>
            <person name="Barry K."/>
            <person name="Grigoriev I.V."/>
            <person name="Crous P."/>
            <person name="Smith M.E."/>
        </authorList>
    </citation>
    <scope>NUCLEOTIDE SEQUENCE</scope>
    <source>
        <strain evidence="1">NBRC 105414</strain>
    </source>
</reference>
<dbReference type="InterPro" id="IPR037045">
    <property type="entry name" value="S8pro/Inhibitor_I9_sf"/>
</dbReference>
<dbReference type="AlphaFoldDB" id="A0A9W8HHG6"/>
<comment type="caution">
    <text evidence="1">The sequence shown here is derived from an EMBL/GenBank/DDBJ whole genome shotgun (WGS) entry which is preliminary data.</text>
</comment>
<proteinExistence type="predicted"/>